<sequence length="473" mass="55725">MKALINVDLLEALRSIVKLKVDHYQSDITYDILDLASSKENDYFCFMAREAGTWLFEQKQVYIKDTQANITWKSYENSDVSTYAVEITHKEEGKILGNIYEIDYQKTLEDIKVNEKEIEKIEVTFVNDNKIIFDVESFKNNKNDIIRDYGEIKDTKDLIKDYFDFTIHQNKLNAERLKVKSIIKLDDYLYGLNKERLNDIGYKKNDIFYISKDDADKMLNQTNINVYMIKGNEKVKIDTLANTYEKITYGIWIEDKKRFDNFDRNELNKIIREKINGNRKKEKLIDFGYRGNDLYLLDSHQEIKNAFIQDIRIYGVDKDLNKIVLKNMKEVSDQLKQKNIIAVDINDKEKIGELLYKNNQSNYIDILDDKEIRTIINMQIKEATYFDKIEESDGEYLAKNIEAIAEKLIKEYDKDIKIAEKIEDIIKETLKEKVMEGRNTEKSLRGKIEAAKSKADKSNQGKDLRTSKDMERN</sequence>
<feature type="region of interest" description="Disordered" evidence="1">
    <location>
        <begin position="437"/>
        <end position="473"/>
    </location>
</feature>
<protein>
    <submittedName>
        <fullName evidence="2">Uncharacterized protein</fullName>
    </submittedName>
</protein>
<organism evidence="2 3">
    <name type="scientific">Tissierella pigra</name>
    <dbReference type="NCBI Taxonomy" id="2607614"/>
    <lineage>
        <taxon>Bacteria</taxon>
        <taxon>Bacillati</taxon>
        <taxon>Bacillota</taxon>
        <taxon>Tissierellia</taxon>
        <taxon>Tissierellales</taxon>
        <taxon>Tissierellaceae</taxon>
        <taxon>Tissierella</taxon>
    </lineage>
</organism>
<accession>A0A6N7XMY4</accession>
<comment type="caution">
    <text evidence="2">The sequence shown here is derived from an EMBL/GenBank/DDBJ whole genome shotgun (WGS) entry which is preliminary data.</text>
</comment>
<reference evidence="2 3" key="1">
    <citation type="submission" date="2019-09" db="EMBL/GenBank/DDBJ databases">
        <title>In-depth cultivation of the pig gut microbiome towards novel bacterial diversity and tailored functional studies.</title>
        <authorList>
            <person name="Wylensek D."/>
            <person name="Hitch T.C.A."/>
            <person name="Clavel T."/>
        </authorList>
    </citation>
    <scope>NUCLEOTIDE SEQUENCE [LARGE SCALE GENOMIC DNA]</scope>
    <source>
        <strain evidence="2 3">WCA3-693-APC-4?</strain>
    </source>
</reference>
<dbReference type="AlphaFoldDB" id="A0A6N7XMY4"/>
<proteinExistence type="predicted"/>
<dbReference type="Proteomes" id="UP000469523">
    <property type="component" value="Unassembled WGS sequence"/>
</dbReference>
<evidence type="ECO:0000313" key="3">
    <source>
        <dbReference type="Proteomes" id="UP000469523"/>
    </source>
</evidence>
<dbReference type="RefSeq" id="WP_154440813.1">
    <property type="nucleotide sequence ID" value="NZ_JAHLPJ010000002.1"/>
</dbReference>
<keyword evidence="3" id="KW-1185">Reference proteome</keyword>
<name>A0A6N7XMY4_9FIRM</name>
<evidence type="ECO:0000313" key="2">
    <source>
        <dbReference type="EMBL" id="MSU02162.1"/>
    </source>
</evidence>
<gene>
    <name evidence="2" type="ORF">FYJ83_11835</name>
</gene>
<dbReference type="EMBL" id="VUNQ01000025">
    <property type="protein sequence ID" value="MSU02162.1"/>
    <property type="molecule type" value="Genomic_DNA"/>
</dbReference>
<evidence type="ECO:0000256" key="1">
    <source>
        <dbReference type="SAM" id="MobiDB-lite"/>
    </source>
</evidence>